<reference evidence="2 3" key="1">
    <citation type="submission" date="2015-01" db="EMBL/GenBank/DDBJ databases">
        <title>Evolution of Trichinella species and genotypes.</title>
        <authorList>
            <person name="Korhonen P.K."/>
            <person name="Edoardo P."/>
            <person name="Giuseppe L.R."/>
            <person name="Gasser R.B."/>
        </authorList>
    </citation>
    <scope>NUCLEOTIDE SEQUENCE [LARGE SCALE GENOMIC DNA]</scope>
    <source>
        <strain evidence="2">ISS176</strain>
    </source>
</reference>
<gene>
    <name evidence="2" type="ORF">T4C_492</name>
</gene>
<comment type="caution">
    <text evidence="2">The sequence shown here is derived from an EMBL/GenBank/DDBJ whole genome shotgun (WGS) entry which is preliminary data.</text>
</comment>
<name>A0A0V1GQB5_TRIPS</name>
<evidence type="ECO:0000256" key="1">
    <source>
        <dbReference type="SAM" id="MobiDB-lite"/>
    </source>
</evidence>
<protein>
    <submittedName>
        <fullName evidence="2">Uncharacterized protein</fullName>
    </submittedName>
</protein>
<evidence type="ECO:0000313" key="3">
    <source>
        <dbReference type="Proteomes" id="UP000054826"/>
    </source>
</evidence>
<feature type="region of interest" description="Disordered" evidence="1">
    <location>
        <begin position="27"/>
        <end position="50"/>
    </location>
</feature>
<organism evidence="2 3">
    <name type="scientific">Trichinella pseudospiralis</name>
    <name type="common">Parasitic roundworm</name>
    <dbReference type="NCBI Taxonomy" id="6337"/>
    <lineage>
        <taxon>Eukaryota</taxon>
        <taxon>Metazoa</taxon>
        <taxon>Ecdysozoa</taxon>
        <taxon>Nematoda</taxon>
        <taxon>Enoplea</taxon>
        <taxon>Dorylaimia</taxon>
        <taxon>Trichinellida</taxon>
        <taxon>Trichinellidae</taxon>
        <taxon>Trichinella</taxon>
    </lineage>
</organism>
<proteinExistence type="predicted"/>
<dbReference type="Proteomes" id="UP000054826">
    <property type="component" value="Unassembled WGS sequence"/>
</dbReference>
<sequence length="67" mass="7564">MHCVRVAESYIIHVAPTKLQVTIHAQKGETNKRQTQKNIQGEDKQLKEGGSANKIQLARNQTNYGNF</sequence>
<dbReference type="AlphaFoldDB" id="A0A0V1GQB5"/>
<evidence type="ECO:0000313" key="2">
    <source>
        <dbReference type="EMBL" id="KRZ00163.1"/>
    </source>
</evidence>
<accession>A0A0V1GQB5</accession>
<dbReference type="EMBL" id="JYDV01001155">
    <property type="protein sequence ID" value="KRZ00163.1"/>
    <property type="molecule type" value="Genomic_DNA"/>
</dbReference>